<dbReference type="InterPro" id="IPR001131">
    <property type="entry name" value="Peptidase_M24B_aminopep-P_CS"/>
</dbReference>
<dbReference type="Pfam" id="PF05195">
    <property type="entry name" value="AMP_N"/>
    <property type="match status" value="1"/>
</dbReference>
<dbReference type="SUPFAM" id="SSF55920">
    <property type="entry name" value="Creatinase/aminopeptidase"/>
    <property type="match status" value="1"/>
</dbReference>
<dbReference type="SMART" id="SM01011">
    <property type="entry name" value="AMP_N"/>
    <property type="match status" value="1"/>
</dbReference>
<comment type="caution">
    <text evidence="16">The sequence shown here is derived from an EMBL/GenBank/DDBJ whole genome shotgun (WGS) entry which is preliminary data.</text>
</comment>
<evidence type="ECO:0000259" key="15">
    <source>
        <dbReference type="SMART" id="SM01011"/>
    </source>
</evidence>
<keyword evidence="9" id="KW-0378">Hydrolase</keyword>
<dbReference type="InterPro" id="IPR029149">
    <property type="entry name" value="Creatin/AminoP/Spt16_N"/>
</dbReference>
<keyword evidence="10" id="KW-0482">Metalloprotease</keyword>
<dbReference type="Pfam" id="PF00557">
    <property type="entry name" value="Peptidase_M24"/>
    <property type="match status" value="1"/>
</dbReference>
<evidence type="ECO:0000256" key="2">
    <source>
        <dbReference type="ARBA" id="ARBA00001936"/>
    </source>
</evidence>
<dbReference type="InterPro" id="IPR000994">
    <property type="entry name" value="Pept_M24"/>
</dbReference>
<evidence type="ECO:0000256" key="11">
    <source>
        <dbReference type="ARBA" id="ARBA00023211"/>
    </source>
</evidence>
<dbReference type="GO" id="GO:0004177">
    <property type="term" value="F:aminopeptidase activity"/>
    <property type="evidence" value="ECO:0007669"/>
    <property type="project" value="UniProtKB-KW"/>
</dbReference>
<sequence length="516" mass="57465">MDTFEIVDHDLVAVEEFDALAIELKPSPNSRFPAKEHAKKVAQQLGVDHGIIYLPGQLEQAWEDSDMEAPFRQRRYFYYMSGADFSGCAVTYDIEADNLILWVPYTAPQAILWYGTTPTPAECLEASDLDDVKYIAELPKYLVPTLALVETLYVLRESQLPRFKSFETLRPHVKIDTTSLISAIGEARVVKTDYEIAAIRKANNISSAAHQAVCQKLLSLRNECEVEAIFQAVSIAHNAHSQSYAIIAGSGANAASLHYGANNEPLKGRQLLVLDAGAEWKVYASDITRTLPIQGKFTPEARAIYDLVTEMQTQCIERIRPGTVYYSLHLHAHMVAVKGLLELGILHNGTASEIFKNGTSTAFFPHGLGHHVGLEVHDVPGYERLMLEVDGFLALGGKRRPVVPEMLRDMMVMDLEISSAQQGTAGPPYRGRRELAPGMIVTVEPGLYFCKPYIEAYFLKQPEHAKYINTEVLERYWDVGGVRIEDDILVTQNGNENLSWAPKGAEMLKIINGKSK</sequence>
<feature type="domain" description="Aminopeptidase P N-terminal" evidence="15">
    <location>
        <begin position="32"/>
        <end position="161"/>
    </location>
</feature>
<dbReference type="Proteomes" id="UP001408356">
    <property type="component" value="Unassembled WGS sequence"/>
</dbReference>
<gene>
    <name evidence="16" type="ORF">SUNI508_09130</name>
</gene>
<evidence type="ECO:0000313" key="16">
    <source>
        <dbReference type="EMBL" id="KAK9417112.1"/>
    </source>
</evidence>
<dbReference type="EMBL" id="JARVKF010000401">
    <property type="protein sequence ID" value="KAK9417112.1"/>
    <property type="molecule type" value="Genomic_DNA"/>
</dbReference>
<evidence type="ECO:0000256" key="7">
    <source>
        <dbReference type="ARBA" id="ARBA00022670"/>
    </source>
</evidence>
<dbReference type="Gene3D" id="3.40.350.10">
    <property type="entry name" value="Creatinase/prolidase N-terminal domain"/>
    <property type="match status" value="1"/>
</dbReference>
<dbReference type="InterPro" id="IPR007865">
    <property type="entry name" value="Aminopep_P_N"/>
</dbReference>
<protein>
    <recommendedName>
        <fullName evidence="5">Xaa-Pro aminopeptidase</fullName>
        <ecNumber evidence="5">3.4.11.9</ecNumber>
    </recommendedName>
    <alternativeName>
        <fullName evidence="12">Aminoacylproline aminopeptidase</fullName>
    </alternativeName>
    <alternativeName>
        <fullName evidence="13">Prolidase</fullName>
    </alternativeName>
</protein>
<reference evidence="16 17" key="1">
    <citation type="journal article" date="2024" name="J. Plant Pathol.">
        <title>Sequence and assembly of the genome of Seiridium unicorne, isolate CBS 538.82, causal agent of cypress canker disease.</title>
        <authorList>
            <person name="Scali E."/>
            <person name="Rocca G.D."/>
            <person name="Danti R."/>
            <person name="Garbelotto M."/>
            <person name="Barberini S."/>
            <person name="Baroncelli R."/>
            <person name="Emiliani G."/>
        </authorList>
    </citation>
    <scope>NUCLEOTIDE SEQUENCE [LARGE SCALE GENOMIC DNA]</scope>
    <source>
        <strain evidence="16 17">BM-138-508</strain>
    </source>
</reference>
<dbReference type="PANTHER" id="PTHR43226">
    <property type="entry name" value="XAA-PRO AMINOPEPTIDASE 3"/>
    <property type="match status" value="1"/>
</dbReference>
<comment type="cofactor">
    <cofactor evidence="2">
        <name>Mn(2+)</name>
        <dbReference type="ChEBI" id="CHEBI:29035"/>
    </cofactor>
</comment>
<organism evidence="16 17">
    <name type="scientific">Seiridium unicorne</name>
    <dbReference type="NCBI Taxonomy" id="138068"/>
    <lineage>
        <taxon>Eukaryota</taxon>
        <taxon>Fungi</taxon>
        <taxon>Dikarya</taxon>
        <taxon>Ascomycota</taxon>
        <taxon>Pezizomycotina</taxon>
        <taxon>Sordariomycetes</taxon>
        <taxon>Xylariomycetidae</taxon>
        <taxon>Amphisphaeriales</taxon>
        <taxon>Sporocadaceae</taxon>
        <taxon>Seiridium</taxon>
    </lineage>
</organism>
<keyword evidence="7" id="KW-0645">Protease</keyword>
<evidence type="ECO:0000256" key="9">
    <source>
        <dbReference type="ARBA" id="ARBA00022801"/>
    </source>
</evidence>
<dbReference type="PROSITE" id="PS00491">
    <property type="entry name" value="PROLINE_PEPTIDASE"/>
    <property type="match status" value="1"/>
</dbReference>
<evidence type="ECO:0000256" key="3">
    <source>
        <dbReference type="ARBA" id="ARBA00002443"/>
    </source>
</evidence>
<dbReference type="InterPro" id="IPR052433">
    <property type="entry name" value="X-Pro_dipept-like"/>
</dbReference>
<dbReference type="SUPFAM" id="SSF53092">
    <property type="entry name" value="Creatinase/prolidase N-terminal domain"/>
    <property type="match status" value="1"/>
</dbReference>
<evidence type="ECO:0000256" key="12">
    <source>
        <dbReference type="ARBA" id="ARBA00030849"/>
    </source>
</evidence>
<keyword evidence="6 16" id="KW-0031">Aminopeptidase</keyword>
<comment type="function">
    <text evidence="3">Catalyzes the removal of a penultimate prolyl residue from the N-termini of peptides.</text>
</comment>
<evidence type="ECO:0000256" key="8">
    <source>
        <dbReference type="ARBA" id="ARBA00022723"/>
    </source>
</evidence>
<dbReference type="InterPro" id="IPR036005">
    <property type="entry name" value="Creatinase/aminopeptidase-like"/>
</dbReference>
<dbReference type="CDD" id="cd01087">
    <property type="entry name" value="Prolidase"/>
    <property type="match status" value="1"/>
</dbReference>
<comment type="catalytic activity">
    <reaction evidence="1">
        <text>Release of any N-terminal amino acid, including proline, that is linked to proline, even from a dipeptide or tripeptide.</text>
        <dbReference type="EC" id="3.4.11.9"/>
    </reaction>
</comment>
<keyword evidence="17" id="KW-1185">Reference proteome</keyword>
<evidence type="ECO:0000313" key="17">
    <source>
        <dbReference type="Proteomes" id="UP001408356"/>
    </source>
</evidence>
<evidence type="ECO:0000256" key="1">
    <source>
        <dbReference type="ARBA" id="ARBA00001424"/>
    </source>
</evidence>
<keyword evidence="11" id="KW-0464">Manganese</keyword>
<dbReference type="EC" id="3.4.11.9" evidence="5"/>
<keyword evidence="8 14" id="KW-0479">Metal-binding</keyword>
<accession>A0ABR2UR06</accession>
<evidence type="ECO:0000256" key="13">
    <source>
        <dbReference type="ARBA" id="ARBA00032413"/>
    </source>
</evidence>
<comment type="similarity">
    <text evidence="4 14">Belongs to the peptidase M24B family.</text>
</comment>
<evidence type="ECO:0000256" key="5">
    <source>
        <dbReference type="ARBA" id="ARBA00012574"/>
    </source>
</evidence>
<dbReference type="PANTHER" id="PTHR43226:SF3">
    <property type="entry name" value="XAA-PRO AMINOPEPTIDASE AN0832-RELATED"/>
    <property type="match status" value="1"/>
</dbReference>
<dbReference type="Gene3D" id="3.90.230.10">
    <property type="entry name" value="Creatinase/methionine aminopeptidase superfamily"/>
    <property type="match status" value="1"/>
</dbReference>
<proteinExistence type="inferred from homology"/>
<evidence type="ECO:0000256" key="14">
    <source>
        <dbReference type="RuleBase" id="RU000590"/>
    </source>
</evidence>
<evidence type="ECO:0000256" key="6">
    <source>
        <dbReference type="ARBA" id="ARBA00022438"/>
    </source>
</evidence>
<evidence type="ECO:0000256" key="10">
    <source>
        <dbReference type="ARBA" id="ARBA00023049"/>
    </source>
</evidence>
<evidence type="ECO:0000256" key="4">
    <source>
        <dbReference type="ARBA" id="ARBA00008766"/>
    </source>
</evidence>
<name>A0ABR2UR06_9PEZI</name>